<reference evidence="2 3" key="1">
    <citation type="submission" date="2018-05" db="EMBL/GenBank/DDBJ databases">
        <title>Genomic Encyclopedia of Type Strains, Phase IV (KMG-IV): sequencing the most valuable type-strain genomes for metagenomic binning, comparative biology and taxonomic classification.</title>
        <authorList>
            <person name="Goeker M."/>
        </authorList>
    </citation>
    <scope>NUCLEOTIDE SEQUENCE [LARGE SCALE GENOMIC DNA]</scope>
    <source>
        <strain evidence="2 3">DSM 103371</strain>
    </source>
</reference>
<protein>
    <submittedName>
        <fullName evidence="2">Uncharacterized protein</fullName>
    </submittedName>
</protein>
<evidence type="ECO:0000256" key="1">
    <source>
        <dbReference type="SAM" id="SignalP"/>
    </source>
</evidence>
<dbReference type="Proteomes" id="UP000245390">
    <property type="component" value="Unassembled WGS sequence"/>
</dbReference>
<comment type="caution">
    <text evidence="2">The sequence shown here is derived from an EMBL/GenBank/DDBJ whole genome shotgun (WGS) entry which is preliminary data.</text>
</comment>
<organism evidence="2 3">
    <name type="scientific">Silicimonas algicola</name>
    <dbReference type="NCBI Taxonomy" id="1826607"/>
    <lineage>
        <taxon>Bacteria</taxon>
        <taxon>Pseudomonadati</taxon>
        <taxon>Pseudomonadota</taxon>
        <taxon>Alphaproteobacteria</taxon>
        <taxon>Rhodobacterales</taxon>
        <taxon>Paracoccaceae</taxon>
    </lineage>
</organism>
<feature type="chain" id="PRO_5016322415" evidence="1">
    <location>
        <begin position="21"/>
        <end position="117"/>
    </location>
</feature>
<sequence length="117" mass="12361">MSTVTKVVILTAFMVSSAQSAFTDTTGMCLNMAGMTDERCACATEALAGEVEADALNLYDAVGTRYLEKLSSGQAMVEAWDGAIAETASERGMDRRALLKTTNDIGKAHRTAILGCD</sequence>
<dbReference type="AlphaFoldDB" id="A0A316G5P3"/>
<proteinExistence type="predicted"/>
<evidence type="ECO:0000313" key="3">
    <source>
        <dbReference type="Proteomes" id="UP000245390"/>
    </source>
</evidence>
<dbReference type="KEGG" id="salo:EF888_16990"/>
<gene>
    <name evidence="2" type="ORF">C8D95_105327</name>
</gene>
<dbReference type="EMBL" id="QGGV01000005">
    <property type="protein sequence ID" value="PWK56259.1"/>
    <property type="molecule type" value="Genomic_DNA"/>
</dbReference>
<dbReference type="OrthoDB" id="9230387at2"/>
<name>A0A316G5P3_9RHOB</name>
<accession>A0A316G5P3</accession>
<keyword evidence="3" id="KW-1185">Reference proteome</keyword>
<feature type="signal peptide" evidence="1">
    <location>
        <begin position="1"/>
        <end position="20"/>
    </location>
</feature>
<evidence type="ECO:0000313" key="2">
    <source>
        <dbReference type="EMBL" id="PWK56259.1"/>
    </source>
</evidence>
<dbReference type="RefSeq" id="WP_109759667.1">
    <property type="nucleotide sequence ID" value="NZ_CP034588.1"/>
</dbReference>
<keyword evidence="1" id="KW-0732">Signal</keyword>